<proteinExistence type="predicted"/>
<dbReference type="EMBL" id="MN739538">
    <property type="protein sequence ID" value="QHT11859.1"/>
    <property type="molecule type" value="Genomic_DNA"/>
</dbReference>
<dbReference type="Pfam" id="PF09612">
    <property type="entry name" value="HtrL_YibB"/>
    <property type="match status" value="1"/>
</dbReference>
<organism evidence="1">
    <name type="scientific">viral metagenome</name>
    <dbReference type="NCBI Taxonomy" id="1070528"/>
    <lineage>
        <taxon>unclassified sequences</taxon>
        <taxon>metagenomes</taxon>
        <taxon>organismal metagenomes</taxon>
    </lineage>
</organism>
<sequence>MYHLLFRNIDIWYINIYKNIFFIYNMNEPTIVTAFYNIREIDENYSPNNRGIDEYLELAKEFILQLPYPMVIYIDTTSGCAKIVEFIKNNRPYKNKTQIIREPFENTYFYKDIDRLRELQQIYPIYNGRLEHETPHYIVLNNNKFWWLEQTIRENPFSSERFMWMDFGINHVARNVEKIHTWIHDIPKKIRQMCINPLVESNDYKNVFHTIYHHYAGGLFSGSAEYMMKYIDEYKSTTEKIYSENWYQIDEAVMTIVHNENPEWFDDFYGDYIGIIANYKEPEFSWHLIFSAIKKYMDRNNLHAVQKILDYMEYVITNQYEYNDNSQYFIMWSIICNYYTNNHMLKPMIVQLINKELQLENKRVEFLLRQNHNNIEYYTNKNELLYERLLTSPFI</sequence>
<dbReference type="InterPro" id="IPR011735">
    <property type="entry name" value="WlaTC/HtrL_glycosyltransf"/>
</dbReference>
<evidence type="ECO:0000313" key="1">
    <source>
        <dbReference type="EMBL" id="QHT11859.1"/>
    </source>
</evidence>
<name>A0A6C0D7G2_9ZZZZ</name>
<accession>A0A6C0D7G2</accession>
<dbReference type="AlphaFoldDB" id="A0A6C0D7G2"/>
<protein>
    <submittedName>
        <fullName evidence="1">Uncharacterized protein</fullName>
    </submittedName>
</protein>
<reference evidence="1" key="1">
    <citation type="journal article" date="2020" name="Nature">
        <title>Giant virus diversity and host interactions through global metagenomics.</title>
        <authorList>
            <person name="Schulz F."/>
            <person name="Roux S."/>
            <person name="Paez-Espino D."/>
            <person name="Jungbluth S."/>
            <person name="Walsh D.A."/>
            <person name="Denef V.J."/>
            <person name="McMahon K.D."/>
            <person name="Konstantinidis K.T."/>
            <person name="Eloe-Fadrosh E.A."/>
            <person name="Kyrpides N.C."/>
            <person name="Woyke T."/>
        </authorList>
    </citation>
    <scope>NUCLEOTIDE SEQUENCE</scope>
    <source>
        <strain evidence="1">GVMAG-M-3300023174-124</strain>
    </source>
</reference>